<gene>
    <name evidence="1" type="ORF">ESB00_15705</name>
</gene>
<keyword evidence="2" id="KW-1185">Reference proteome</keyword>
<evidence type="ECO:0000313" key="1">
    <source>
        <dbReference type="EMBL" id="RXK53151.1"/>
    </source>
</evidence>
<dbReference type="EMBL" id="SDHX01000002">
    <property type="protein sequence ID" value="RXK53151.1"/>
    <property type="molecule type" value="Genomic_DNA"/>
</dbReference>
<dbReference type="OrthoDB" id="9862739at2"/>
<dbReference type="RefSeq" id="WP_129048739.1">
    <property type="nucleotide sequence ID" value="NZ_SDHX01000002.1"/>
</dbReference>
<accession>A0A4Q1C467</accession>
<protein>
    <submittedName>
        <fullName evidence="1">Uncharacterized protein</fullName>
    </submittedName>
</protein>
<dbReference type="AlphaFoldDB" id="A0A4Q1C467"/>
<name>A0A4Q1C467_9BACT</name>
<dbReference type="Proteomes" id="UP000290218">
    <property type="component" value="Unassembled WGS sequence"/>
</dbReference>
<evidence type="ECO:0000313" key="2">
    <source>
        <dbReference type="Proteomes" id="UP000290218"/>
    </source>
</evidence>
<sequence length="81" mass="9039">MAFDPVLFRQLPVIQKIIADETWLESERRGCPVPPDDPVVKEHVCDIVLRIGASLREALTVELADAPQKVPFDDDHTPHAA</sequence>
<proteinExistence type="predicted"/>
<organism evidence="1 2">
    <name type="scientific">Oleiharenicola lentus</name>
    <dbReference type="NCBI Taxonomy" id="2508720"/>
    <lineage>
        <taxon>Bacteria</taxon>
        <taxon>Pseudomonadati</taxon>
        <taxon>Verrucomicrobiota</taxon>
        <taxon>Opitutia</taxon>
        <taxon>Opitutales</taxon>
        <taxon>Opitutaceae</taxon>
        <taxon>Oleiharenicola</taxon>
    </lineage>
</organism>
<reference evidence="1 2" key="1">
    <citation type="submission" date="2019-01" db="EMBL/GenBank/DDBJ databases">
        <title>Lacunisphaera sp. strain TWA-58.</title>
        <authorList>
            <person name="Chen W.-M."/>
        </authorList>
    </citation>
    <scope>NUCLEOTIDE SEQUENCE [LARGE SCALE GENOMIC DNA]</scope>
    <source>
        <strain evidence="1 2">TWA-58</strain>
    </source>
</reference>
<comment type="caution">
    <text evidence="1">The sequence shown here is derived from an EMBL/GenBank/DDBJ whole genome shotgun (WGS) entry which is preliminary data.</text>
</comment>